<dbReference type="KEGG" id="nwl:NWFMUON74_18210"/>
<dbReference type="EMBL" id="AP023396">
    <property type="protein sequence ID" value="BCK54049.1"/>
    <property type="molecule type" value="Genomic_DNA"/>
</dbReference>
<sequence>MLHTDIPTRGEVRRLVAETDPWSVSIYTPTEGDPASPDGSRIAFTNQAREALERISDRAAQEALREELDDLADDADFWRFQSNSLVVLGTPQRVRTYRVPNRLPAGVFVGDRFHTKPLLRATTFPQTAFVLALSEGAVRLIEVAADGGAEEVRVPGLPASAADHARKASLSGRAPKGRIQGTEGRKLRVRQYARAVDRQLRDVLAGRDVPLILAATEPIDALYRSVNSYPVLLDESLTGNPEQLSDAELGTRAREILDEYYAAEIAELRDLFERRRGEGRAATDLADIARAATFGMVDTLLADIDVTVAGSISDGGEVTFADRSEVGAPGVVDEICRRVLQADGRVFAVRAADMPESAAAAAILRYAP</sequence>
<dbReference type="Pfam" id="PF18855">
    <property type="entry name" value="baeRF_family11"/>
    <property type="match status" value="1"/>
</dbReference>
<dbReference type="RefSeq" id="WP_187687368.1">
    <property type="nucleotide sequence ID" value="NZ_AP023396.1"/>
</dbReference>
<keyword evidence="2" id="KW-1185">Reference proteome</keyword>
<name>A0A7G1KJB4_9NOCA</name>
<gene>
    <name evidence="1" type="ORF">NWFMUON74_18210</name>
</gene>
<evidence type="ECO:0000313" key="1">
    <source>
        <dbReference type="EMBL" id="BCK54049.1"/>
    </source>
</evidence>
<dbReference type="AlphaFoldDB" id="A0A7G1KJB4"/>
<organism evidence="1 2">
    <name type="scientific">Nocardia wallacei</name>
    <dbReference type="NCBI Taxonomy" id="480035"/>
    <lineage>
        <taxon>Bacteria</taxon>
        <taxon>Bacillati</taxon>
        <taxon>Actinomycetota</taxon>
        <taxon>Actinomycetes</taxon>
        <taxon>Mycobacteriales</taxon>
        <taxon>Nocardiaceae</taxon>
        <taxon>Nocardia</taxon>
    </lineage>
</organism>
<dbReference type="Proteomes" id="UP000516173">
    <property type="component" value="Chromosome"/>
</dbReference>
<accession>A0A7G1KJB4</accession>
<protein>
    <submittedName>
        <fullName evidence="1">Uncharacterized protein</fullName>
    </submittedName>
</protein>
<proteinExistence type="predicted"/>
<dbReference type="InterPro" id="IPR041638">
    <property type="entry name" value="BaeRF_family11"/>
</dbReference>
<dbReference type="GeneID" id="80346393"/>
<reference evidence="1 2" key="1">
    <citation type="submission" date="2020-08" db="EMBL/GenBank/DDBJ databases">
        <title>Genome Sequencing of Nocardia wallacei strain FMUON74 and assembly.</title>
        <authorList>
            <person name="Toyokawa M."/>
            <person name="Uesaka K."/>
        </authorList>
    </citation>
    <scope>NUCLEOTIDE SEQUENCE [LARGE SCALE GENOMIC DNA]</scope>
    <source>
        <strain evidence="1 2">FMUON74</strain>
    </source>
</reference>
<evidence type="ECO:0000313" key="2">
    <source>
        <dbReference type="Proteomes" id="UP000516173"/>
    </source>
</evidence>